<proteinExistence type="predicted"/>
<accession>F4WGP0</accession>
<dbReference type="InParanoid" id="F4WGP0"/>
<name>F4WGP0_ACREC</name>
<evidence type="ECO:0000256" key="1">
    <source>
        <dbReference type="SAM" id="MobiDB-lite"/>
    </source>
</evidence>
<dbReference type="AlphaFoldDB" id="F4WGP0"/>
<evidence type="ECO:0000313" key="2">
    <source>
        <dbReference type="EMBL" id="EGI66638.1"/>
    </source>
</evidence>
<protein>
    <submittedName>
        <fullName evidence="2">Uncharacterized protein</fullName>
    </submittedName>
</protein>
<dbReference type="EMBL" id="GL888141">
    <property type="protein sequence ID" value="EGI66638.1"/>
    <property type="molecule type" value="Genomic_DNA"/>
</dbReference>
<dbReference type="Proteomes" id="UP000007755">
    <property type="component" value="Unassembled WGS sequence"/>
</dbReference>
<gene>
    <name evidence="2" type="ORF">G5I_04829</name>
</gene>
<feature type="region of interest" description="Disordered" evidence="1">
    <location>
        <begin position="38"/>
        <end position="67"/>
    </location>
</feature>
<sequence>MIAMDKMSQPQINQISISITLSQSKLQDKMPEFSFTDESAMHDDSATCPATQTYNKPRTASRPNNRLHSSKEIWSAGKPNDCLHSSVGRWQTEQLFAQQSGYLNLSSAASHVGTPQSIPAIKEAGRRII</sequence>
<feature type="compositionally biased region" description="Polar residues" evidence="1">
    <location>
        <begin position="48"/>
        <end position="67"/>
    </location>
</feature>
<organism evidence="3">
    <name type="scientific">Acromyrmex echinatior</name>
    <name type="common">Panamanian leafcutter ant</name>
    <name type="synonym">Acromyrmex octospinosus echinatior</name>
    <dbReference type="NCBI Taxonomy" id="103372"/>
    <lineage>
        <taxon>Eukaryota</taxon>
        <taxon>Metazoa</taxon>
        <taxon>Ecdysozoa</taxon>
        <taxon>Arthropoda</taxon>
        <taxon>Hexapoda</taxon>
        <taxon>Insecta</taxon>
        <taxon>Pterygota</taxon>
        <taxon>Neoptera</taxon>
        <taxon>Endopterygota</taxon>
        <taxon>Hymenoptera</taxon>
        <taxon>Apocrita</taxon>
        <taxon>Aculeata</taxon>
        <taxon>Formicoidea</taxon>
        <taxon>Formicidae</taxon>
        <taxon>Myrmicinae</taxon>
        <taxon>Acromyrmex</taxon>
    </lineage>
</organism>
<reference evidence="2" key="1">
    <citation type="submission" date="2011-02" db="EMBL/GenBank/DDBJ databases">
        <title>The genome of the leaf-cutting ant Acromyrmex echinatior suggests key adaptations to social evolution and fungus farming.</title>
        <authorList>
            <person name="Nygaard S."/>
            <person name="Zhang G."/>
        </authorList>
    </citation>
    <scope>NUCLEOTIDE SEQUENCE</scope>
</reference>
<keyword evidence="3" id="KW-1185">Reference proteome</keyword>
<evidence type="ECO:0000313" key="3">
    <source>
        <dbReference type="Proteomes" id="UP000007755"/>
    </source>
</evidence>